<proteinExistence type="predicted"/>
<dbReference type="AlphaFoldDB" id="A0A6C0EU77"/>
<sequence>MPKHKSEDFKMSAVEYYLTEDVSQEQVLNIYHHIISQ</sequence>
<name>A0A6C0EU77_9ZZZZ</name>
<dbReference type="EMBL" id="MN738933">
    <property type="protein sequence ID" value="QHT32241.1"/>
    <property type="molecule type" value="Genomic_DNA"/>
</dbReference>
<evidence type="ECO:0000313" key="1">
    <source>
        <dbReference type="EMBL" id="QHT32241.1"/>
    </source>
</evidence>
<protein>
    <submittedName>
        <fullName evidence="1">Uncharacterized protein</fullName>
    </submittedName>
</protein>
<organism evidence="1">
    <name type="scientific">viral metagenome</name>
    <dbReference type="NCBI Taxonomy" id="1070528"/>
    <lineage>
        <taxon>unclassified sequences</taxon>
        <taxon>metagenomes</taxon>
        <taxon>organismal metagenomes</taxon>
    </lineage>
</organism>
<accession>A0A6C0EU77</accession>
<reference evidence="1" key="1">
    <citation type="journal article" date="2020" name="Nature">
        <title>Giant virus diversity and host interactions through global metagenomics.</title>
        <authorList>
            <person name="Schulz F."/>
            <person name="Roux S."/>
            <person name="Paez-Espino D."/>
            <person name="Jungbluth S."/>
            <person name="Walsh D.A."/>
            <person name="Denef V.J."/>
            <person name="McMahon K.D."/>
            <person name="Konstantinidis K.T."/>
            <person name="Eloe-Fadrosh E.A."/>
            <person name="Kyrpides N.C."/>
            <person name="Woyke T."/>
        </authorList>
    </citation>
    <scope>NUCLEOTIDE SEQUENCE</scope>
    <source>
        <strain evidence="1">GVMAG-M-3300009159-65</strain>
    </source>
</reference>